<dbReference type="Proteomes" id="UP000278673">
    <property type="component" value="Unassembled WGS sequence"/>
</dbReference>
<keyword evidence="2" id="KW-1185">Reference proteome</keyword>
<accession>A0A3M2L5L1</accession>
<name>A0A3M2L5L1_9ACTN</name>
<sequence length="253" mass="26988">MTARVPAPRTGWRRRAAVVVSGLTLWFGTVGCGSDEPAVETNGVEDLAPEDIEERARTAAADAATVRLSGTVVAEGSSYRLDMRIGPDGGVGEVSAEGTTFELLRVGEQMYVKADAAFWETEGIPEELESDPTQKLDGKYVLVAPDDPAYAELSGFTEKNALLEALLVLEGERTTGDRSEVDGVATIQLNAAEGAGGTMDVSLEGTPYPLRLHRGGDAGDLRLTDWDQDFSLHAPPEEEIVDYGDAMLPDESD</sequence>
<dbReference type="EMBL" id="RFFJ01000221">
    <property type="protein sequence ID" value="RMI31155.1"/>
    <property type="molecule type" value="Genomic_DNA"/>
</dbReference>
<comment type="caution">
    <text evidence="1">The sequence shown here is derived from an EMBL/GenBank/DDBJ whole genome shotgun (WGS) entry which is preliminary data.</text>
</comment>
<evidence type="ECO:0008006" key="3">
    <source>
        <dbReference type="Google" id="ProtNLM"/>
    </source>
</evidence>
<evidence type="ECO:0000313" key="1">
    <source>
        <dbReference type="EMBL" id="RMI31155.1"/>
    </source>
</evidence>
<protein>
    <recommendedName>
        <fullName evidence="3">LppX_LprAFG lipoprotein</fullName>
    </recommendedName>
</protein>
<dbReference type="PROSITE" id="PS51257">
    <property type="entry name" value="PROKAR_LIPOPROTEIN"/>
    <property type="match status" value="1"/>
</dbReference>
<gene>
    <name evidence="1" type="ORF">EBN88_25980</name>
</gene>
<reference evidence="1 2" key="1">
    <citation type="submission" date="2018-10" db="EMBL/GenBank/DDBJ databases">
        <title>Isolation, diversity and antifungal activity of actinobacteria from wheat.</title>
        <authorList>
            <person name="Han C."/>
        </authorList>
    </citation>
    <scope>NUCLEOTIDE SEQUENCE [LARGE SCALE GENOMIC DNA]</scope>
    <source>
        <strain evidence="1 2">NEAU-YY642</strain>
    </source>
</reference>
<dbReference type="RefSeq" id="WP_122399489.1">
    <property type="nucleotide sequence ID" value="NZ_RFFJ01000221.1"/>
</dbReference>
<evidence type="ECO:0000313" key="2">
    <source>
        <dbReference type="Proteomes" id="UP000278673"/>
    </source>
</evidence>
<dbReference type="AlphaFoldDB" id="A0A3M2L5L1"/>
<proteinExistence type="predicted"/>
<organism evidence="1 2">
    <name type="scientific">Streptomyces triticirhizae</name>
    <dbReference type="NCBI Taxonomy" id="2483353"/>
    <lineage>
        <taxon>Bacteria</taxon>
        <taxon>Bacillati</taxon>
        <taxon>Actinomycetota</taxon>
        <taxon>Actinomycetes</taxon>
        <taxon>Kitasatosporales</taxon>
        <taxon>Streptomycetaceae</taxon>
        <taxon>Streptomyces</taxon>
    </lineage>
</organism>